<keyword evidence="5 10" id="KW-0346">Stress response</keyword>
<comment type="similarity">
    <text evidence="2 10 12">Belongs to the GrpE family.</text>
</comment>
<evidence type="ECO:0000313" key="14">
    <source>
        <dbReference type="Proteomes" id="UP000242972"/>
    </source>
</evidence>
<comment type="function">
    <text evidence="7 10 11">Participates actively in the response to hyperosmotic and heat shock by preventing the aggregation of stress-denatured proteins, in association with DnaK and GrpE. It is the nucleotide exchange factor for DnaK and may function as a thermosensor. Unfolded proteins bind initially to DnaJ; upon interaction with the DnaJ-bound protein, DnaK hydrolyzes its bound ATP, resulting in the formation of a stable complex. GrpE releases ADP from DnaK; ATP binding to DnaK triggers the release of the substrate protein, thus completing the reaction cycle. Several rounds of ATP-dependent interactions between DnaJ, DnaK and GrpE are required for fully efficient folding.</text>
</comment>
<dbReference type="SUPFAM" id="SSF51064">
    <property type="entry name" value="Head domain of nucleotide exchange factor GrpE"/>
    <property type="match status" value="1"/>
</dbReference>
<evidence type="ECO:0000256" key="9">
    <source>
        <dbReference type="ARBA" id="ARBA00076414"/>
    </source>
</evidence>
<evidence type="ECO:0000256" key="7">
    <source>
        <dbReference type="ARBA" id="ARBA00053401"/>
    </source>
</evidence>
<dbReference type="NCBIfam" id="NF010738">
    <property type="entry name" value="PRK14140.1"/>
    <property type="match status" value="1"/>
</dbReference>
<keyword evidence="4 10" id="KW-0963">Cytoplasm</keyword>
<evidence type="ECO:0000256" key="12">
    <source>
        <dbReference type="RuleBase" id="RU004478"/>
    </source>
</evidence>
<dbReference type="InterPro" id="IPR009012">
    <property type="entry name" value="GrpE_head"/>
</dbReference>
<comment type="subunit">
    <text evidence="3 10">Homodimer.</text>
</comment>
<dbReference type="GO" id="GO:0042803">
    <property type="term" value="F:protein homodimerization activity"/>
    <property type="evidence" value="ECO:0007669"/>
    <property type="project" value="InterPro"/>
</dbReference>
<dbReference type="PANTHER" id="PTHR21237:SF23">
    <property type="entry name" value="GRPE PROTEIN HOMOLOG, MITOCHONDRIAL"/>
    <property type="match status" value="1"/>
</dbReference>
<dbReference type="GO" id="GO:0006457">
    <property type="term" value="P:protein folding"/>
    <property type="evidence" value="ECO:0007669"/>
    <property type="project" value="InterPro"/>
</dbReference>
<dbReference type="PRINTS" id="PR00773">
    <property type="entry name" value="GRPEPROTEIN"/>
</dbReference>
<dbReference type="InterPro" id="IPR013805">
    <property type="entry name" value="GrpE_CC"/>
</dbReference>
<evidence type="ECO:0000256" key="2">
    <source>
        <dbReference type="ARBA" id="ARBA00009054"/>
    </source>
</evidence>
<dbReference type="GO" id="GO:0051087">
    <property type="term" value="F:protein-folding chaperone binding"/>
    <property type="evidence" value="ECO:0007669"/>
    <property type="project" value="InterPro"/>
</dbReference>
<protein>
    <recommendedName>
        <fullName evidence="8 10">Protein GrpE</fullName>
    </recommendedName>
    <alternativeName>
        <fullName evidence="9 10">HSP-70 cofactor</fullName>
    </alternativeName>
</protein>
<comment type="subcellular location">
    <subcellularLocation>
        <location evidence="1 10">Cytoplasm</location>
    </subcellularLocation>
</comment>
<evidence type="ECO:0000256" key="8">
    <source>
        <dbReference type="ARBA" id="ARBA00072274"/>
    </source>
</evidence>
<dbReference type="AlphaFoldDB" id="A0A2T2XKG1"/>
<dbReference type="PROSITE" id="PS01071">
    <property type="entry name" value="GRPE"/>
    <property type="match status" value="1"/>
</dbReference>
<organism evidence="13 14">
    <name type="scientific">Sulfobacillus benefaciens</name>
    <dbReference type="NCBI Taxonomy" id="453960"/>
    <lineage>
        <taxon>Bacteria</taxon>
        <taxon>Bacillati</taxon>
        <taxon>Bacillota</taxon>
        <taxon>Clostridia</taxon>
        <taxon>Eubacteriales</taxon>
        <taxon>Clostridiales Family XVII. Incertae Sedis</taxon>
        <taxon>Sulfobacillus</taxon>
    </lineage>
</organism>
<evidence type="ECO:0000256" key="5">
    <source>
        <dbReference type="ARBA" id="ARBA00023016"/>
    </source>
</evidence>
<dbReference type="CDD" id="cd00446">
    <property type="entry name" value="GrpE"/>
    <property type="match status" value="1"/>
</dbReference>
<evidence type="ECO:0000256" key="3">
    <source>
        <dbReference type="ARBA" id="ARBA00011738"/>
    </source>
</evidence>
<dbReference type="Pfam" id="PF01025">
    <property type="entry name" value="GrpE"/>
    <property type="match status" value="1"/>
</dbReference>
<dbReference type="GO" id="GO:0051082">
    <property type="term" value="F:unfolded protein binding"/>
    <property type="evidence" value="ECO:0007669"/>
    <property type="project" value="TreeGrafter"/>
</dbReference>
<dbReference type="PANTHER" id="PTHR21237">
    <property type="entry name" value="GRPE PROTEIN"/>
    <property type="match status" value="1"/>
</dbReference>
<comment type="caution">
    <text evidence="13">The sequence shown here is derived from an EMBL/GenBank/DDBJ whole genome shotgun (WGS) entry which is preliminary data.</text>
</comment>
<evidence type="ECO:0000313" key="13">
    <source>
        <dbReference type="EMBL" id="PSR34975.1"/>
    </source>
</evidence>
<dbReference type="SUPFAM" id="SSF58014">
    <property type="entry name" value="Coiled-coil domain of nucleotide exchange factor GrpE"/>
    <property type="match status" value="1"/>
</dbReference>
<reference evidence="13 14" key="1">
    <citation type="journal article" date="2014" name="BMC Genomics">
        <title>Comparison of environmental and isolate Sulfobacillus genomes reveals diverse carbon, sulfur, nitrogen, and hydrogen metabolisms.</title>
        <authorList>
            <person name="Justice N.B."/>
            <person name="Norman A."/>
            <person name="Brown C.T."/>
            <person name="Singh A."/>
            <person name="Thomas B.C."/>
            <person name="Banfield J.F."/>
        </authorList>
    </citation>
    <scope>NUCLEOTIDE SEQUENCE [LARGE SCALE GENOMIC DNA]</scope>
    <source>
        <strain evidence="13">AMDSBA4</strain>
    </source>
</reference>
<name>A0A2T2XKG1_9FIRM</name>
<dbReference type="GO" id="GO:0000774">
    <property type="term" value="F:adenyl-nucleotide exchange factor activity"/>
    <property type="evidence" value="ECO:0007669"/>
    <property type="project" value="InterPro"/>
</dbReference>
<evidence type="ECO:0000256" key="11">
    <source>
        <dbReference type="RuleBase" id="RU000639"/>
    </source>
</evidence>
<keyword evidence="6 10" id="KW-0143">Chaperone</keyword>
<dbReference type="InterPro" id="IPR000740">
    <property type="entry name" value="GrpE"/>
</dbReference>
<accession>A0A2T2XKG1</accession>
<dbReference type="Gene3D" id="3.90.20.20">
    <property type="match status" value="1"/>
</dbReference>
<dbReference type="Gene3D" id="2.30.22.10">
    <property type="entry name" value="Head domain of nucleotide exchange factor GrpE"/>
    <property type="match status" value="1"/>
</dbReference>
<dbReference type="FunFam" id="2.30.22.10:FF:000001">
    <property type="entry name" value="Protein GrpE"/>
    <property type="match status" value="1"/>
</dbReference>
<dbReference type="HAMAP" id="MF_01151">
    <property type="entry name" value="GrpE"/>
    <property type="match status" value="1"/>
</dbReference>
<dbReference type="Proteomes" id="UP000242972">
    <property type="component" value="Unassembled WGS sequence"/>
</dbReference>
<proteinExistence type="inferred from homology"/>
<evidence type="ECO:0000256" key="4">
    <source>
        <dbReference type="ARBA" id="ARBA00022490"/>
    </source>
</evidence>
<evidence type="ECO:0000256" key="1">
    <source>
        <dbReference type="ARBA" id="ARBA00004496"/>
    </source>
</evidence>
<evidence type="ECO:0000256" key="6">
    <source>
        <dbReference type="ARBA" id="ARBA00023186"/>
    </source>
</evidence>
<dbReference type="GO" id="GO:0005737">
    <property type="term" value="C:cytoplasm"/>
    <property type="evidence" value="ECO:0007669"/>
    <property type="project" value="UniProtKB-SubCell"/>
</dbReference>
<sequence>MEEEAAEPLAGVDADVPDTDWEVIAQDRYDQLVRLQADFENFRRRMDRERDEIKAYVVGSLLSDLLPVYDNLERALKFMPSDGDAKSWRVGLEMTLNGFNEALSRLGVEAIVTEGQMFDPRYHEAVQRVASDLPEGMIVEELLKGFRWKERVLRASMVKVSEGPEPQ</sequence>
<dbReference type="EMBL" id="PXYW01000005">
    <property type="protein sequence ID" value="PSR34975.1"/>
    <property type="molecule type" value="Genomic_DNA"/>
</dbReference>
<gene>
    <name evidence="10" type="primary">grpE</name>
    <name evidence="13" type="ORF">C7B46_03295</name>
</gene>
<evidence type="ECO:0000256" key="10">
    <source>
        <dbReference type="HAMAP-Rule" id="MF_01151"/>
    </source>
</evidence>